<protein>
    <submittedName>
        <fullName evidence="2">Uncharacterized protein</fullName>
    </submittedName>
</protein>
<evidence type="ECO:0000313" key="3">
    <source>
        <dbReference type="EMBL" id="WTS18475.1"/>
    </source>
</evidence>
<proteinExistence type="predicted"/>
<gene>
    <name evidence="2" type="ORF">OHU69_00145</name>
    <name evidence="3" type="ORF">OHU69_50525</name>
</gene>
<evidence type="ECO:0000313" key="2">
    <source>
        <dbReference type="EMBL" id="WTS09698.1"/>
    </source>
</evidence>
<feature type="region of interest" description="Disordered" evidence="1">
    <location>
        <begin position="1"/>
        <end position="45"/>
    </location>
</feature>
<feature type="compositionally biased region" description="Polar residues" evidence="1">
    <location>
        <begin position="30"/>
        <end position="44"/>
    </location>
</feature>
<reference evidence="2" key="1">
    <citation type="submission" date="2022-10" db="EMBL/GenBank/DDBJ databases">
        <title>The complete genomes of actinobacterial strains from the NBC collection.</title>
        <authorList>
            <person name="Joergensen T.S."/>
            <person name="Alvarez Arevalo M."/>
            <person name="Sterndorff E.B."/>
            <person name="Faurdal D."/>
            <person name="Vuksanovic O."/>
            <person name="Mourched A.-S."/>
            <person name="Charusanti P."/>
            <person name="Shaw S."/>
            <person name="Blin K."/>
            <person name="Weber T."/>
        </authorList>
    </citation>
    <scope>NUCLEOTIDE SEQUENCE</scope>
    <source>
        <strain evidence="2">NBC_00119</strain>
    </source>
</reference>
<dbReference type="EMBL" id="CP108195">
    <property type="protein sequence ID" value="WTS09698.1"/>
    <property type="molecule type" value="Genomic_DNA"/>
</dbReference>
<organism evidence="2">
    <name type="scientific">Streptomyces sp. NBC_00119</name>
    <dbReference type="NCBI Taxonomy" id="2975659"/>
    <lineage>
        <taxon>Bacteria</taxon>
        <taxon>Bacillati</taxon>
        <taxon>Actinomycetota</taxon>
        <taxon>Actinomycetes</taxon>
        <taxon>Kitasatosporales</taxon>
        <taxon>Streptomycetaceae</taxon>
        <taxon>Streptomyces</taxon>
    </lineage>
</organism>
<dbReference type="EMBL" id="CP108195">
    <property type="protein sequence ID" value="WTS18475.1"/>
    <property type="molecule type" value="Genomic_DNA"/>
</dbReference>
<dbReference type="AlphaFoldDB" id="A0AAU1TVM3"/>
<evidence type="ECO:0000256" key="1">
    <source>
        <dbReference type="SAM" id="MobiDB-lite"/>
    </source>
</evidence>
<sequence length="221" mass="23484">MTHKWPTAKVCDGSTSVAMPAGGKPLDQFDPSQQDFRSEVTTPGSKGGTWGSGFLYLDLSAEGTESVTVDELHLTTRVPKKIDPPEWVALTQGGCGDVKDRVFDLDLDKPKLVDRGVVGGGEPDPSEPPARTNPLGSGFTVSSTDPAIIRVDVSACRGNYEWSLQIDYSYHGKPLHKVVGPFKSFGAAGQNTAVYTPDLSTGKVGTPSPPADVPIGCRRQQ</sequence>
<accession>A0AAU1TVM3</accession>
<name>A0AAU1TVM3_9ACTN</name>
<feature type="region of interest" description="Disordered" evidence="1">
    <location>
        <begin position="114"/>
        <end position="139"/>
    </location>
</feature>
<feature type="region of interest" description="Disordered" evidence="1">
    <location>
        <begin position="197"/>
        <end position="221"/>
    </location>
</feature>